<evidence type="ECO:0000313" key="1">
    <source>
        <dbReference type="EMBL" id="MED6247676.1"/>
    </source>
</evidence>
<name>A0ABU7BB65_9TELE</name>
<gene>
    <name evidence="1" type="ORF">ATANTOWER_012501</name>
</gene>
<evidence type="ECO:0008006" key="3">
    <source>
        <dbReference type="Google" id="ProtNLM"/>
    </source>
</evidence>
<dbReference type="InterPro" id="IPR022773">
    <property type="entry name" value="Siva"/>
</dbReference>
<dbReference type="PANTHER" id="PTHR14365:SF1">
    <property type="entry name" value="APOPTOSIS REGULATORY PROTEIN SIVA"/>
    <property type="match status" value="1"/>
</dbReference>
<dbReference type="Pfam" id="PF05458">
    <property type="entry name" value="Siva"/>
    <property type="match status" value="1"/>
</dbReference>
<proteinExistence type="predicted"/>
<accession>A0ABU7BB65</accession>
<keyword evidence="2" id="KW-1185">Reference proteome</keyword>
<comment type="caution">
    <text evidence="1">The sequence shown here is derived from an EMBL/GenBank/DDBJ whole genome shotgun (WGS) entry which is preliminary data.</text>
</comment>
<dbReference type="Proteomes" id="UP001345963">
    <property type="component" value="Unassembled WGS sequence"/>
</dbReference>
<sequence>MPKRTCPFPEAFSTQYKIHIGQREINNYGVFGNKYRQEIYEKTKNLLFNGAKAVVGKIWTGEEKCPDSQSNGEHSACSQTLLRGQTLIGQDGKLTRTNALQGAPAVPTGCCVCHKNQGSRTPCSQCDRLACASCTRQCSSCCSLCCSVCTIIECLFKNISGKNEGQGTNLTGQVRFKAANLISSLKELVDQCEDGKSIAHLQTYLSMAICLD</sequence>
<reference evidence="1 2" key="1">
    <citation type="submission" date="2021-07" db="EMBL/GenBank/DDBJ databases">
        <authorList>
            <person name="Palmer J.M."/>
        </authorList>
    </citation>
    <scope>NUCLEOTIDE SEQUENCE [LARGE SCALE GENOMIC DNA]</scope>
    <source>
        <strain evidence="1 2">AT_MEX2019</strain>
        <tissue evidence="1">Muscle</tissue>
    </source>
</reference>
<organism evidence="1 2">
    <name type="scientific">Ataeniobius toweri</name>
    <dbReference type="NCBI Taxonomy" id="208326"/>
    <lineage>
        <taxon>Eukaryota</taxon>
        <taxon>Metazoa</taxon>
        <taxon>Chordata</taxon>
        <taxon>Craniata</taxon>
        <taxon>Vertebrata</taxon>
        <taxon>Euteleostomi</taxon>
        <taxon>Actinopterygii</taxon>
        <taxon>Neopterygii</taxon>
        <taxon>Teleostei</taxon>
        <taxon>Neoteleostei</taxon>
        <taxon>Acanthomorphata</taxon>
        <taxon>Ovalentaria</taxon>
        <taxon>Atherinomorphae</taxon>
        <taxon>Cyprinodontiformes</taxon>
        <taxon>Goodeidae</taxon>
        <taxon>Ataeniobius</taxon>
    </lineage>
</organism>
<protein>
    <recommendedName>
        <fullName evidence="3">Apoptosis regulatory protein Siva</fullName>
    </recommendedName>
</protein>
<dbReference type="PANTHER" id="PTHR14365">
    <property type="entry name" value="APOPTOSIS REGULATORY PROTEIN SIVA"/>
    <property type="match status" value="1"/>
</dbReference>
<evidence type="ECO:0000313" key="2">
    <source>
        <dbReference type="Proteomes" id="UP001345963"/>
    </source>
</evidence>
<dbReference type="EMBL" id="JAHUTI010049439">
    <property type="protein sequence ID" value="MED6247676.1"/>
    <property type="molecule type" value="Genomic_DNA"/>
</dbReference>